<protein>
    <recommendedName>
        <fullName evidence="7">XK-related protein</fullName>
    </recommendedName>
</protein>
<keyword evidence="5 7" id="KW-1133">Transmembrane helix</keyword>
<feature type="transmembrane region" description="Helical" evidence="7">
    <location>
        <begin position="222"/>
        <end position="245"/>
    </location>
</feature>
<comment type="caution">
    <text evidence="9">The sequence shown here is derived from an EMBL/GenBank/DDBJ whole genome shotgun (WGS) entry which is preliminary data.</text>
</comment>
<gene>
    <name evidence="9" type="ORF">MNOR_LOCUS10179</name>
</gene>
<evidence type="ECO:0000256" key="7">
    <source>
        <dbReference type="RuleBase" id="RU910716"/>
    </source>
</evidence>
<keyword evidence="3" id="KW-1003">Cell membrane</keyword>
<evidence type="ECO:0000256" key="6">
    <source>
        <dbReference type="ARBA" id="ARBA00023136"/>
    </source>
</evidence>
<evidence type="ECO:0000313" key="9">
    <source>
        <dbReference type="EMBL" id="CAL4076535.1"/>
    </source>
</evidence>
<feature type="transmembrane region" description="Helical" evidence="7">
    <location>
        <begin position="61"/>
        <end position="81"/>
    </location>
</feature>
<dbReference type="GO" id="GO:0005886">
    <property type="term" value="C:plasma membrane"/>
    <property type="evidence" value="ECO:0007669"/>
    <property type="project" value="UniProtKB-SubCell"/>
</dbReference>
<evidence type="ECO:0000256" key="3">
    <source>
        <dbReference type="ARBA" id="ARBA00022475"/>
    </source>
</evidence>
<dbReference type="GO" id="GO:1902742">
    <property type="term" value="P:apoptotic process involved in development"/>
    <property type="evidence" value="ECO:0007669"/>
    <property type="project" value="TreeGrafter"/>
</dbReference>
<evidence type="ECO:0000256" key="4">
    <source>
        <dbReference type="ARBA" id="ARBA00022692"/>
    </source>
</evidence>
<evidence type="ECO:0000256" key="2">
    <source>
        <dbReference type="ARBA" id="ARBA00008789"/>
    </source>
</evidence>
<dbReference type="GO" id="GO:0070782">
    <property type="term" value="P:phosphatidylserine exposure on apoptotic cell surface"/>
    <property type="evidence" value="ECO:0007669"/>
    <property type="project" value="TreeGrafter"/>
</dbReference>
<dbReference type="InterPro" id="IPR018629">
    <property type="entry name" value="XK-rel"/>
</dbReference>
<dbReference type="PANTHER" id="PTHR16024">
    <property type="entry name" value="XK-RELATED PROTEIN"/>
    <property type="match status" value="1"/>
</dbReference>
<dbReference type="Pfam" id="PF09815">
    <property type="entry name" value="XK-related"/>
    <property type="match status" value="1"/>
</dbReference>
<feature type="transmembrane region" description="Helical" evidence="7">
    <location>
        <begin position="339"/>
        <end position="356"/>
    </location>
</feature>
<feature type="transmembrane region" description="Helical" evidence="7">
    <location>
        <begin position="395"/>
        <end position="417"/>
    </location>
</feature>
<evidence type="ECO:0000256" key="1">
    <source>
        <dbReference type="ARBA" id="ARBA00004651"/>
    </source>
</evidence>
<feature type="transmembrane region" description="Helical" evidence="7">
    <location>
        <begin position="187"/>
        <end position="210"/>
    </location>
</feature>
<name>A0AAV2Q9C3_MEGNR</name>
<evidence type="ECO:0000313" key="10">
    <source>
        <dbReference type="Proteomes" id="UP001497623"/>
    </source>
</evidence>
<feature type="transmembrane region" description="Helical" evidence="7">
    <location>
        <begin position="115"/>
        <end position="140"/>
    </location>
</feature>
<feature type="transmembrane region" description="Helical" evidence="7">
    <location>
        <begin position="362"/>
        <end position="383"/>
    </location>
</feature>
<keyword evidence="10" id="KW-1185">Reference proteome</keyword>
<feature type="region of interest" description="Disordered" evidence="8">
    <location>
        <begin position="436"/>
        <end position="456"/>
    </location>
</feature>
<proteinExistence type="inferred from homology"/>
<dbReference type="Proteomes" id="UP001497623">
    <property type="component" value="Unassembled WGS sequence"/>
</dbReference>
<feature type="non-terminal residue" evidence="9">
    <location>
        <position position="456"/>
    </location>
</feature>
<dbReference type="GO" id="GO:0043652">
    <property type="term" value="P:engulfment of apoptotic cell"/>
    <property type="evidence" value="ECO:0007669"/>
    <property type="project" value="TreeGrafter"/>
</dbReference>
<sequence>MLEDSIDSAPRHVAFSAETKSHKEYEDVQLHELPQGNSPQDGMVENSHKKAECRFNLWRELVIWLSKLFYVCDLCLDYWICVRHFERNKPRRAWFIFFCILLPNLYAGYKSLQWLIIAHCVELSHESLCFFIYIICYIIAQLDMRVGKGGGGEAEKIINNRITPWRRSLEVTAGYIKKVYMASEPPWVFLLVLFIIFQVDCPSFLLTLYLMQLPTPFLGSDFSVLIGVVVTKLACTMTLGVVHYISVNKMAYHAALSNSQRISKQNSWQLLDDRWEKKGLLSRYAEVCVYCWQLLCIGSRLLAYAMFSVVYFQWLWLLVTLRWCIHTLWIYFDVKEMSLANSIAFGGVYLFTFVTTSPGQQILRVLLYYFITFAEDIIIVILWSTGAPHNPFKQTAIGVMLGCAFGGVIFLSMYYGIFHPERKSTWLRQWLEERQEERQRRSGEKTVSSYGQVSEA</sequence>
<comment type="subcellular location">
    <subcellularLocation>
        <location evidence="1">Cell membrane</location>
        <topology evidence="1">Multi-pass membrane protein</topology>
    </subcellularLocation>
    <subcellularLocation>
        <location evidence="7">Membrane</location>
        <topology evidence="7">Multi-pass membrane protein</topology>
    </subcellularLocation>
</comment>
<organism evidence="9 10">
    <name type="scientific">Meganyctiphanes norvegica</name>
    <name type="common">Northern krill</name>
    <name type="synonym">Thysanopoda norvegica</name>
    <dbReference type="NCBI Taxonomy" id="48144"/>
    <lineage>
        <taxon>Eukaryota</taxon>
        <taxon>Metazoa</taxon>
        <taxon>Ecdysozoa</taxon>
        <taxon>Arthropoda</taxon>
        <taxon>Crustacea</taxon>
        <taxon>Multicrustacea</taxon>
        <taxon>Malacostraca</taxon>
        <taxon>Eumalacostraca</taxon>
        <taxon>Eucarida</taxon>
        <taxon>Euphausiacea</taxon>
        <taxon>Euphausiidae</taxon>
        <taxon>Meganyctiphanes</taxon>
    </lineage>
</organism>
<evidence type="ECO:0000256" key="8">
    <source>
        <dbReference type="SAM" id="MobiDB-lite"/>
    </source>
</evidence>
<accession>A0AAV2Q9C3</accession>
<dbReference type="EMBL" id="CAXKWB010005066">
    <property type="protein sequence ID" value="CAL4076535.1"/>
    <property type="molecule type" value="Genomic_DNA"/>
</dbReference>
<evidence type="ECO:0000256" key="5">
    <source>
        <dbReference type="ARBA" id="ARBA00022989"/>
    </source>
</evidence>
<keyword evidence="6 7" id="KW-0472">Membrane</keyword>
<feature type="compositionally biased region" description="Polar residues" evidence="8">
    <location>
        <begin position="445"/>
        <end position="456"/>
    </location>
</feature>
<feature type="transmembrane region" description="Helical" evidence="7">
    <location>
        <begin position="93"/>
        <end position="109"/>
    </location>
</feature>
<dbReference type="InterPro" id="IPR050895">
    <property type="entry name" value="XK-related_scramblase"/>
</dbReference>
<keyword evidence="4 7" id="KW-0812">Transmembrane</keyword>
<dbReference type="PANTHER" id="PTHR16024:SF6">
    <property type="entry name" value="XK-RELATED PROTEIN"/>
    <property type="match status" value="1"/>
</dbReference>
<dbReference type="AlphaFoldDB" id="A0AAV2Q9C3"/>
<reference evidence="9 10" key="1">
    <citation type="submission" date="2024-05" db="EMBL/GenBank/DDBJ databases">
        <authorList>
            <person name="Wallberg A."/>
        </authorList>
    </citation>
    <scope>NUCLEOTIDE SEQUENCE [LARGE SCALE GENOMIC DNA]</scope>
</reference>
<comment type="similarity">
    <text evidence="2 7">Belongs to the XK family.</text>
</comment>